<sequence>MFPAKSALSIHFSILIFLSRLLFLTSSLESWRADKHVAMFVFGDSLFDAGNNDFLNISIDYKADFPPYGETFFNFSTGRSCDGRILPDFAATYANLPLLLPYLYPGFNNFSHGVNFVSAGADVLPQTDPETLNSRIQLSDFKKVANLLKQQLGDAEAKKILMDAIYLNSFGGVDDVRFLHNNRNPTESEMEEFVQVVMGNFTDVIKVN</sequence>
<gene>
    <name evidence="1" type="ORF">Pint_29416</name>
</gene>
<evidence type="ECO:0000313" key="2">
    <source>
        <dbReference type="Proteomes" id="UP001163603"/>
    </source>
</evidence>
<proteinExistence type="predicted"/>
<dbReference type="Proteomes" id="UP001163603">
    <property type="component" value="Chromosome 15"/>
</dbReference>
<reference evidence="2" key="1">
    <citation type="journal article" date="2023" name="G3 (Bethesda)">
        <title>Genome assembly and association tests identify interacting loci associated with vigor, precocity, and sex in interspecific pistachio rootstocks.</title>
        <authorList>
            <person name="Palmer W."/>
            <person name="Jacygrad E."/>
            <person name="Sagayaradj S."/>
            <person name="Cavanaugh K."/>
            <person name="Han R."/>
            <person name="Bertier L."/>
            <person name="Beede B."/>
            <person name="Kafkas S."/>
            <person name="Golino D."/>
            <person name="Preece J."/>
            <person name="Michelmore R."/>
        </authorList>
    </citation>
    <scope>NUCLEOTIDE SEQUENCE [LARGE SCALE GENOMIC DNA]</scope>
</reference>
<protein>
    <submittedName>
        <fullName evidence="1">Uncharacterized protein</fullName>
    </submittedName>
</protein>
<dbReference type="EMBL" id="CM047750">
    <property type="protein sequence ID" value="KAJ0008204.1"/>
    <property type="molecule type" value="Genomic_DNA"/>
</dbReference>
<comment type="caution">
    <text evidence="1">The sequence shown here is derived from an EMBL/GenBank/DDBJ whole genome shotgun (WGS) entry which is preliminary data.</text>
</comment>
<name>A0ACC0X4J2_9ROSI</name>
<organism evidence="1 2">
    <name type="scientific">Pistacia integerrima</name>
    <dbReference type="NCBI Taxonomy" id="434235"/>
    <lineage>
        <taxon>Eukaryota</taxon>
        <taxon>Viridiplantae</taxon>
        <taxon>Streptophyta</taxon>
        <taxon>Embryophyta</taxon>
        <taxon>Tracheophyta</taxon>
        <taxon>Spermatophyta</taxon>
        <taxon>Magnoliopsida</taxon>
        <taxon>eudicotyledons</taxon>
        <taxon>Gunneridae</taxon>
        <taxon>Pentapetalae</taxon>
        <taxon>rosids</taxon>
        <taxon>malvids</taxon>
        <taxon>Sapindales</taxon>
        <taxon>Anacardiaceae</taxon>
        <taxon>Pistacia</taxon>
    </lineage>
</organism>
<evidence type="ECO:0000313" key="1">
    <source>
        <dbReference type="EMBL" id="KAJ0008204.1"/>
    </source>
</evidence>
<keyword evidence="2" id="KW-1185">Reference proteome</keyword>
<accession>A0ACC0X4J2</accession>